<proteinExistence type="inferred from homology"/>
<evidence type="ECO:0000313" key="6">
    <source>
        <dbReference type="EMBL" id="KTC71146.1"/>
    </source>
</evidence>
<dbReference type="InterPro" id="IPR005119">
    <property type="entry name" value="LysR_subst-bd"/>
</dbReference>
<dbReference type="PANTHER" id="PTHR30126:SF40">
    <property type="entry name" value="HTH-TYPE TRANSCRIPTIONAL REGULATOR GLTR"/>
    <property type="match status" value="1"/>
</dbReference>
<evidence type="ECO:0000256" key="3">
    <source>
        <dbReference type="ARBA" id="ARBA00023125"/>
    </source>
</evidence>
<evidence type="ECO:0000313" key="7">
    <source>
        <dbReference type="Proteomes" id="UP000054695"/>
    </source>
</evidence>
<feature type="domain" description="HTH lysR-type" evidence="5">
    <location>
        <begin position="25"/>
        <end position="77"/>
    </location>
</feature>
<dbReference type="Pfam" id="PF00126">
    <property type="entry name" value="HTH_1"/>
    <property type="match status" value="1"/>
</dbReference>
<dbReference type="PRINTS" id="PR00039">
    <property type="entry name" value="HTHLYSR"/>
</dbReference>
<dbReference type="CDD" id="cd05466">
    <property type="entry name" value="PBP2_LTTR_substrate"/>
    <property type="match status" value="1"/>
</dbReference>
<evidence type="ECO:0000256" key="1">
    <source>
        <dbReference type="ARBA" id="ARBA00009437"/>
    </source>
</evidence>
<dbReference type="PATRIC" id="fig|447.4.peg.2897"/>
<reference evidence="6 7" key="1">
    <citation type="submission" date="2015-11" db="EMBL/GenBank/DDBJ databases">
        <title>Genomic analysis of 38 Legionella species identifies large and diverse effector repertoires.</title>
        <authorList>
            <person name="Burstein D."/>
            <person name="Amaro F."/>
            <person name="Zusman T."/>
            <person name="Lifshitz Z."/>
            <person name="Cohen O."/>
            <person name="Gilbert J.A."/>
            <person name="Pupko T."/>
            <person name="Shuman H.A."/>
            <person name="Segal G."/>
        </authorList>
    </citation>
    <scope>NUCLEOTIDE SEQUENCE [LARGE SCALE GENOMIC DNA]</scope>
    <source>
        <strain evidence="6 7">WIGA</strain>
    </source>
</reference>
<dbReference type="PROSITE" id="PS50931">
    <property type="entry name" value="HTH_LYSR"/>
    <property type="match status" value="1"/>
</dbReference>
<gene>
    <name evidence="6" type="ORF">Lboz_2723</name>
</gene>
<dbReference type="Gene3D" id="1.10.10.10">
    <property type="entry name" value="Winged helix-like DNA-binding domain superfamily/Winged helix DNA-binding domain"/>
    <property type="match status" value="1"/>
</dbReference>
<protein>
    <submittedName>
        <fullName evidence="6">LysR family transcriptional regulator</fullName>
    </submittedName>
</protein>
<keyword evidence="3" id="KW-0238">DNA-binding</keyword>
<dbReference type="AlphaFoldDB" id="A0A0W0RJ83"/>
<dbReference type="SUPFAM" id="SSF53850">
    <property type="entry name" value="Periplasmic binding protein-like II"/>
    <property type="match status" value="1"/>
</dbReference>
<dbReference type="InterPro" id="IPR000847">
    <property type="entry name" value="LysR_HTH_N"/>
</dbReference>
<keyword evidence="4" id="KW-0804">Transcription</keyword>
<keyword evidence="7" id="KW-1185">Reference proteome</keyword>
<dbReference type="PANTHER" id="PTHR30126">
    <property type="entry name" value="HTH-TYPE TRANSCRIPTIONAL REGULATOR"/>
    <property type="match status" value="1"/>
</dbReference>
<organism evidence="6 7">
    <name type="scientific">Legionella bozemanae</name>
    <name type="common">Fluoribacter bozemanae</name>
    <dbReference type="NCBI Taxonomy" id="447"/>
    <lineage>
        <taxon>Bacteria</taxon>
        <taxon>Pseudomonadati</taxon>
        <taxon>Pseudomonadota</taxon>
        <taxon>Gammaproteobacteria</taxon>
        <taxon>Legionellales</taxon>
        <taxon>Legionellaceae</taxon>
        <taxon>Legionella</taxon>
    </lineage>
</organism>
<dbReference type="InterPro" id="IPR036390">
    <property type="entry name" value="WH_DNA-bd_sf"/>
</dbReference>
<evidence type="ECO:0000256" key="4">
    <source>
        <dbReference type="ARBA" id="ARBA00023163"/>
    </source>
</evidence>
<keyword evidence="2" id="KW-0805">Transcription regulation</keyword>
<dbReference type="InterPro" id="IPR036388">
    <property type="entry name" value="WH-like_DNA-bd_sf"/>
</dbReference>
<dbReference type="SUPFAM" id="SSF46785">
    <property type="entry name" value="Winged helix' DNA-binding domain"/>
    <property type="match status" value="1"/>
</dbReference>
<comment type="caution">
    <text evidence="6">The sequence shown here is derived from an EMBL/GenBank/DDBJ whole genome shotgun (WGS) entry which is preliminary data.</text>
</comment>
<dbReference type="Pfam" id="PF03466">
    <property type="entry name" value="LysR_substrate"/>
    <property type="match status" value="1"/>
</dbReference>
<evidence type="ECO:0000259" key="5">
    <source>
        <dbReference type="PROSITE" id="PS50931"/>
    </source>
</evidence>
<comment type="similarity">
    <text evidence="1">Belongs to the LysR transcriptional regulatory family.</text>
</comment>
<dbReference type="Proteomes" id="UP000054695">
    <property type="component" value="Unassembled WGS sequence"/>
</dbReference>
<accession>A0A0W0RJ83</accession>
<sequence>MFYFKIYFKSEFGKAAKKMNFYNNLESFIFAYELGSFSKAAKRLNITQAAVSLHIKNLEIYLGETLFERNAKCILPTQAAKKLFTLVSEPFDKIRGVIDNFSKYTNSMSGEIHISCINEFAENLLINSIGVCLEHGIKLKVNYIPKDSTIIDDLQNNTIDFGITSVKYDNPNLEFIKLFDDELVFIGTERWEKYLDKTSESAFNKSLKSMRWLAYEDTMPFLKRYAELALDISPNSIEPALTFVDVMGLIRSVRNGYGVACLPKSYLLPYLEDNSVVQLHHPQTAPRYTLYLVYRAKSLLHKRMSFFKDIAVKSGPSPSQIVV</sequence>
<name>A0A0W0RJ83_LEGBO</name>
<dbReference type="STRING" id="447.Lboz_2723"/>
<dbReference type="Gene3D" id="3.40.190.290">
    <property type="match status" value="1"/>
</dbReference>
<evidence type="ECO:0000256" key="2">
    <source>
        <dbReference type="ARBA" id="ARBA00023015"/>
    </source>
</evidence>
<dbReference type="EMBL" id="LNXU01000032">
    <property type="protein sequence ID" value="KTC71146.1"/>
    <property type="molecule type" value="Genomic_DNA"/>
</dbReference>
<dbReference type="GO" id="GO:0000976">
    <property type="term" value="F:transcription cis-regulatory region binding"/>
    <property type="evidence" value="ECO:0007669"/>
    <property type="project" value="TreeGrafter"/>
</dbReference>
<dbReference type="GO" id="GO:0003700">
    <property type="term" value="F:DNA-binding transcription factor activity"/>
    <property type="evidence" value="ECO:0007669"/>
    <property type="project" value="InterPro"/>
</dbReference>